<accession>Q6IGG1</accession>
<gene>
    <name evidence="2" type="ORF">HDC06381</name>
</gene>
<protein>
    <submittedName>
        <fullName evidence="2">HDC06381</fullName>
    </submittedName>
</protein>
<feature type="region of interest" description="Disordered" evidence="1">
    <location>
        <begin position="41"/>
        <end position="73"/>
    </location>
</feature>
<feature type="compositionally biased region" description="Basic and acidic residues" evidence="1">
    <location>
        <begin position="41"/>
        <end position="50"/>
    </location>
</feature>
<dbReference type="AlphaFoldDB" id="Q6IGG1"/>
<sequence>MFISFIEVVLKQTARAFGVPIIRLDDPQLKCQDNATITKAFSKEGEKDTNPENLFGRPSRPESQLSMAGHTCANGPGNMTIPGAPAPWHYYFQQKVAEGLAVHLISAFSSPTEAFDLA</sequence>
<evidence type="ECO:0000313" key="2">
    <source>
        <dbReference type="EMBL" id="DAA02503.1"/>
    </source>
</evidence>
<organism evidence="2">
    <name type="scientific">Drosophila melanogaster</name>
    <name type="common">Fruit fly</name>
    <dbReference type="NCBI Taxonomy" id="7227"/>
    <lineage>
        <taxon>Eukaryota</taxon>
        <taxon>Metazoa</taxon>
        <taxon>Ecdysozoa</taxon>
        <taxon>Arthropoda</taxon>
        <taxon>Hexapoda</taxon>
        <taxon>Insecta</taxon>
        <taxon>Pterygota</taxon>
        <taxon>Neoptera</taxon>
        <taxon>Endopterygota</taxon>
        <taxon>Diptera</taxon>
        <taxon>Brachycera</taxon>
        <taxon>Muscomorpha</taxon>
        <taxon>Ephydroidea</taxon>
        <taxon>Drosophilidae</taxon>
        <taxon>Drosophila</taxon>
        <taxon>Sophophora</taxon>
    </lineage>
</organism>
<reference evidence="2" key="1">
    <citation type="journal article" date="2003" name="Genome Biol.">
        <title>An integrated gene annotation and transcriptional profiling approach towards the full gene content of the Drosophila genome.</title>
        <authorList>
            <person name="Hild M."/>
            <person name="Beckmann B."/>
            <person name="Haas S.A."/>
            <person name="Koch B."/>
            <person name="Solovyev V."/>
            <person name="Busold C."/>
            <person name="Fellenberg K."/>
            <person name="Boutros M."/>
            <person name="Vingron M."/>
            <person name="Sauer F."/>
            <person name="Hoheisel J.D."/>
            <person name="Paro R."/>
        </authorList>
    </citation>
    <scope>NUCLEOTIDE SEQUENCE</scope>
</reference>
<dbReference type="EMBL" id="BK003805">
    <property type="protein sequence ID" value="DAA02503.1"/>
    <property type="molecule type" value="Genomic_DNA"/>
</dbReference>
<evidence type="ECO:0000256" key="1">
    <source>
        <dbReference type="SAM" id="MobiDB-lite"/>
    </source>
</evidence>
<proteinExistence type="predicted"/>
<name>Q6IGG1_DROME</name>